<keyword evidence="2" id="KW-0479">Metal-binding</keyword>
<evidence type="ECO:0000256" key="2">
    <source>
        <dbReference type="ARBA" id="ARBA00022723"/>
    </source>
</evidence>
<accession>A0A803L9S2</accession>
<evidence type="ECO:0000313" key="7">
    <source>
        <dbReference type="EnsemblPlants" id="AUR62008611-RA:cds"/>
    </source>
</evidence>
<dbReference type="PANTHER" id="PTHR45868:SF80">
    <property type="entry name" value="F15K9.8-RELATED"/>
    <property type="match status" value="1"/>
</dbReference>
<keyword evidence="3" id="KW-0636">Prenylation</keyword>
<name>A0A803L9S2_CHEQI</name>
<evidence type="ECO:0000256" key="5">
    <source>
        <dbReference type="SAM" id="MobiDB-lite"/>
    </source>
</evidence>
<evidence type="ECO:0000256" key="1">
    <source>
        <dbReference type="ARBA" id="ARBA00022481"/>
    </source>
</evidence>
<evidence type="ECO:0000313" key="8">
    <source>
        <dbReference type="Proteomes" id="UP000596660"/>
    </source>
</evidence>
<keyword evidence="8" id="KW-1185">Reference proteome</keyword>
<feature type="compositionally biased region" description="Basic and acidic residues" evidence="5">
    <location>
        <begin position="95"/>
        <end position="109"/>
    </location>
</feature>
<dbReference type="Gene3D" id="3.30.70.100">
    <property type="match status" value="1"/>
</dbReference>
<organism evidence="7 8">
    <name type="scientific">Chenopodium quinoa</name>
    <name type="common">Quinoa</name>
    <dbReference type="NCBI Taxonomy" id="63459"/>
    <lineage>
        <taxon>Eukaryota</taxon>
        <taxon>Viridiplantae</taxon>
        <taxon>Streptophyta</taxon>
        <taxon>Embryophyta</taxon>
        <taxon>Tracheophyta</taxon>
        <taxon>Spermatophyta</taxon>
        <taxon>Magnoliopsida</taxon>
        <taxon>eudicotyledons</taxon>
        <taxon>Gunneridae</taxon>
        <taxon>Pentapetalae</taxon>
        <taxon>Caryophyllales</taxon>
        <taxon>Chenopodiaceae</taxon>
        <taxon>Chenopodioideae</taxon>
        <taxon>Atripliceae</taxon>
        <taxon>Chenopodium</taxon>
    </lineage>
</organism>
<dbReference type="GO" id="GO:0046872">
    <property type="term" value="F:metal ion binding"/>
    <property type="evidence" value="ECO:0007669"/>
    <property type="project" value="UniProtKB-KW"/>
</dbReference>
<dbReference type="InterPro" id="IPR006121">
    <property type="entry name" value="HMA_dom"/>
</dbReference>
<dbReference type="Pfam" id="PF00403">
    <property type="entry name" value="HMA"/>
    <property type="match status" value="1"/>
</dbReference>
<dbReference type="Gramene" id="AUR62008611-RA">
    <property type="protein sequence ID" value="AUR62008611-RA:cds"/>
    <property type="gene ID" value="AUR62008611"/>
</dbReference>
<evidence type="ECO:0000256" key="3">
    <source>
        <dbReference type="ARBA" id="ARBA00023289"/>
    </source>
</evidence>
<proteinExistence type="inferred from homology"/>
<dbReference type="PANTHER" id="PTHR45868">
    <property type="entry name" value="HEAVY METAL-ASSOCIATED ISOPRENYLATED PLANT PROTEIN 33-RELATED"/>
    <property type="match status" value="1"/>
</dbReference>
<feature type="region of interest" description="Disordered" evidence="5">
    <location>
        <begin position="79"/>
        <end position="244"/>
    </location>
</feature>
<feature type="domain" description="HMA" evidence="6">
    <location>
        <begin position="13"/>
        <end position="76"/>
    </location>
</feature>
<dbReference type="EnsemblPlants" id="AUR62008611-RA">
    <property type="protein sequence ID" value="AUR62008611-RA:cds"/>
    <property type="gene ID" value="AUR62008611"/>
</dbReference>
<dbReference type="CDD" id="cd00371">
    <property type="entry name" value="HMA"/>
    <property type="match status" value="1"/>
</dbReference>
<comment type="similarity">
    <text evidence="4">Belongs to the HIPP family.</text>
</comment>
<dbReference type="PROSITE" id="PS50846">
    <property type="entry name" value="HMA_2"/>
    <property type="match status" value="1"/>
</dbReference>
<dbReference type="Proteomes" id="UP000596660">
    <property type="component" value="Unplaced"/>
</dbReference>
<dbReference type="SUPFAM" id="SSF55008">
    <property type="entry name" value="HMA, heavy metal-associated domain"/>
    <property type="match status" value="1"/>
</dbReference>
<dbReference type="InterPro" id="IPR036163">
    <property type="entry name" value="HMA_dom_sf"/>
</dbReference>
<dbReference type="FunFam" id="3.30.70.100:FF:000008">
    <property type="entry name" value="Copper transport protein ATOX1"/>
    <property type="match status" value="1"/>
</dbReference>
<keyword evidence="3" id="KW-0449">Lipoprotein</keyword>
<sequence length="321" mass="34671">MAAATDVPGPLKYQTWTLRVPIHCEGCKKKVKKILQKLDGVYMTTIDAQQHKVTVTGSIDAQTLLHKLAKSGKPAELWADNSVKNENMLEAPSSTKEKTKPTKESDGKNKNQKAPGKATEEGGQKKETKSADNHADPAKTVKGSEVSDKAPPLDGDKPLQLENAGGTDGVDGTSNGSSSDKKKKKKSKGNNGNAGNDEKSKPPASTPPVSVPEAAPVLPETPAPAPTSVPTESPIIPAELPQNYMYPPAHYPQPQLGMSYSMAQPSSSTSFYAPPYYAYEYPQYHTMHIPPPPPPSNPINEFYHDDQYYNDNADESRCSLM</sequence>
<keyword evidence="1" id="KW-0488">Methylation</keyword>
<dbReference type="AlphaFoldDB" id="A0A803L9S2"/>
<reference evidence="7" key="2">
    <citation type="submission" date="2021-03" db="UniProtKB">
        <authorList>
            <consortium name="EnsemblPlants"/>
        </authorList>
    </citation>
    <scope>IDENTIFICATION</scope>
</reference>
<feature type="compositionally biased region" description="Basic and acidic residues" evidence="5">
    <location>
        <begin position="118"/>
        <end position="139"/>
    </location>
</feature>
<protein>
    <recommendedName>
        <fullName evidence="6">HMA domain-containing protein</fullName>
    </recommendedName>
</protein>
<dbReference type="OMA" id="ENMLEAP"/>
<evidence type="ECO:0000256" key="4">
    <source>
        <dbReference type="ARBA" id="ARBA00024045"/>
    </source>
</evidence>
<evidence type="ECO:0000259" key="6">
    <source>
        <dbReference type="PROSITE" id="PS50846"/>
    </source>
</evidence>
<reference evidence="7" key="1">
    <citation type="journal article" date="2017" name="Nature">
        <title>The genome of Chenopodium quinoa.</title>
        <authorList>
            <person name="Jarvis D.E."/>
            <person name="Ho Y.S."/>
            <person name="Lightfoot D.J."/>
            <person name="Schmoeckel S.M."/>
            <person name="Li B."/>
            <person name="Borm T.J.A."/>
            <person name="Ohyanagi H."/>
            <person name="Mineta K."/>
            <person name="Michell C.T."/>
            <person name="Saber N."/>
            <person name="Kharbatia N.M."/>
            <person name="Rupper R.R."/>
            <person name="Sharp A.R."/>
            <person name="Dally N."/>
            <person name="Boughton B.A."/>
            <person name="Woo Y.H."/>
            <person name="Gao G."/>
            <person name="Schijlen E.G.W.M."/>
            <person name="Guo X."/>
            <person name="Momin A.A."/>
            <person name="Negrao S."/>
            <person name="Al-Babili S."/>
            <person name="Gehring C."/>
            <person name="Roessner U."/>
            <person name="Jung C."/>
            <person name="Murphy K."/>
            <person name="Arold S.T."/>
            <person name="Gojobori T."/>
            <person name="van der Linden C.G."/>
            <person name="van Loo E.N."/>
            <person name="Jellen E.N."/>
            <person name="Maughan P.J."/>
            <person name="Tester M."/>
        </authorList>
    </citation>
    <scope>NUCLEOTIDE SEQUENCE [LARGE SCALE GENOMIC DNA]</scope>
    <source>
        <strain evidence="7">cv. PI 614886</strain>
    </source>
</reference>